<keyword evidence="1" id="KW-1133">Transmembrane helix</keyword>
<organism evidence="2 3">
    <name type="scientific">Crenobacter oryzisoli</name>
    <dbReference type="NCBI Taxonomy" id="3056844"/>
    <lineage>
        <taxon>Bacteria</taxon>
        <taxon>Pseudomonadati</taxon>
        <taxon>Pseudomonadota</taxon>
        <taxon>Betaproteobacteria</taxon>
        <taxon>Neisseriales</taxon>
        <taxon>Neisseriaceae</taxon>
        <taxon>Crenobacter</taxon>
    </lineage>
</organism>
<proteinExistence type="predicted"/>
<gene>
    <name evidence="2" type="ORF">QU481_21800</name>
</gene>
<dbReference type="Proteomes" id="UP001168540">
    <property type="component" value="Unassembled WGS sequence"/>
</dbReference>
<dbReference type="EMBL" id="JAUEDK010000069">
    <property type="protein sequence ID" value="MDN0077461.1"/>
    <property type="molecule type" value="Genomic_DNA"/>
</dbReference>
<comment type="caution">
    <text evidence="2">The sequence shown here is derived from an EMBL/GenBank/DDBJ whole genome shotgun (WGS) entry which is preliminary data.</text>
</comment>
<evidence type="ECO:0000313" key="3">
    <source>
        <dbReference type="Proteomes" id="UP001168540"/>
    </source>
</evidence>
<keyword evidence="1" id="KW-0812">Transmembrane</keyword>
<feature type="transmembrane region" description="Helical" evidence="1">
    <location>
        <begin position="6"/>
        <end position="29"/>
    </location>
</feature>
<evidence type="ECO:0000256" key="1">
    <source>
        <dbReference type="SAM" id="Phobius"/>
    </source>
</evidence>
<name>A0ABT7XUH9_9NEIS</name>
<dbReference type="RefSeq" id="WP_289832098.1">
    <property type="nucleotide sequence ID" value="NZ_JAUEDK010000069.1"/>
</dbReference>
<reference evidence="2" key="1">
    <citation type="submission" date="2023-06" db="EMBL/GenBank/DDBJ databases">
        <authorList>
            <person name="Zhang S."/>
        </authorList>
    </citation>
    <scope>NUCLEOTIDE SEQUENCE</scope>
    <source>
        <strain evidence="2">SG2303</strain>
    </source>
</reference>
<accession>A0ABT7XUH9</accession>
<protein>
    <submittedName>
        <fullName evidence="2">Uncharacterized protein</fullName>
    </submittedName>
</protein>
<evidence type="ECO:0000313" key="2">
    <source>
        <dbReference type="EMBL" id="MDN0077461.1"/>
    </source>
</evidence>
<keyword evidence="3" id="KW-1185">Reference proteome</keyword>
<sequence>MDTVAYFLIGMVVYGAGPCAIAYMIYRFLSKRVVKPRFFVDHDEDFHPHGGRWAKP</sequence>
<keyword evidence="1" id="KW-0472">Membrane</keyword>